<name>A0A3A0W5J6_STAGA</name>
<evidence type="ECO:0000313" key="5">
    <source>
        <dbReference type="Proteomes" id="UP000265541"/>
    </source>
</evidence>
<dbReference type="RefSeq" id="WP_119484492.1">
    <property type="nucleotide sequence ID" value="NZ_QYJN01000002.1"/>
</dbReference>
<feature type="domain" description="N-acetyltransferase" evidence="3">
    <location>
        <begin position="2"/>
        <end position="141"/>
    </location>
</feature>
<sequence length="141" mass="16216">MFEIVRNEKMMDDALNIRKEVFVEEQGVPLKHEIDEYESVATHIIGYDQNGTPFATARFRNVSNTAKIERVAILKSYRKQGYGKQLMQAIERIALDKNYNTLTLNAQCHAQSFYESLGYCAYGSIFLEEAIKHIAMKKSIN</sequence>
<dbReference type="Pfam" id="PF13673">
    <property type="entry name" value="Acetyltransf_10"/>
    <property type="match status" value="1"/>
</dbReference>
<reference evidence="4 5" key="1">
    <citation type="journal article" date="2016" name="Front. Microbiol.">
        <title>Comprehensive Phylogenetic Analysis of Bovine Non-aureus Staphylococci Species Based on Whole-Genome Sequencing.</title>
        <authorList>
            <person name="Naushad S."/>
            <person name="Barkema H.W."/>
            <person name="Luby C."/>
            <person name="Condas L.A."/>
            <person name="Nobrega D.B."/>
            <person name="Carson D.A."/>
            <person name="De Buck J."/>
        </authorList>
    </citation>
    <scope>NUCLEOTIDE SEQUENCE [LARGE SCALE GENOMIC DNA]</scope>
    <source>
        <strain evidence="4 5">SNUC 4781</strain>
    </source>
</reference>
<keyword evidence="4" id="KW-0808">Transferase</keyword>
<dbReference type="Proteomes" id="UP000265541">
    <property type="component" value="Unassembled WGS sequence"/>
</dbReference>
<comment type="similarity">
    <text evidence="1">Belongs to the UPF0039 (ElaA) family.</text>
</comment>
<gene>
    <name evidence="4" type="ORF">BUZ14_03395</name>
</gene>
<protein>
    <recommendedName>
        <fullName evidence="2">GCN5-related N-acetyltransferase</fullName>
    </recommendedName>
</protein>
<evidence type="ECO:0000313" key="4">
    <source>
        <dbReference type="EMBL" id="RIP35706.1"/>
    </source>
</evidence>
<accession>A0A3A0W5J6</accession>
<dbReference type="OrthoDB" id="9796171at2"/>
<comment type="caution">
    <text evidence="4">The sequence shown here is derived from an EMBL/GenBank/DDBJ whole genome shotgun (WGS) entry which is preliminary data.</text>
</comment>
<dbReference type="CDD" id="cd04301">
    <property type="entry name" value="NAT_SF"/>
    <property type="match status" value="1"/>
</dbReference>
<dbReference type="InterPro" id="IPR039143">
    <property type="entry name" value="GNPNAT1-like"/>
</dbReference>
<dbReference type="PANTHER" id="PTHR13355">
    <property type="entry name" value="GLUCOSAMINE 6-PHOSPHATE N-ACETYLTRANSFERASE"/>
    <property type="match status" value="1"/>
</dbReference>
<organism evidence="4 5">
    <name type="scientific">Staphylococcus gallinarum</name>
    <dbReference type="NCBI Taxonomy" id="1293"/>
    <lineage>
        <taxon>Bacteria</taxon>
        <taxon>Bacillati</taxon>
        <taxon>Bacillota</taxon>
        <taxon>Bacilli</taxon>
        <taxon>Bacillales</taxon>
        <taxon>Staphylococcaceae</taxon>
        <taxon>Staphylococcus</taxon>
    </lineage>
</organism>
<proteinExistence type="inferred from homology"/>
<dbReference type="PANTHER" id="PTHR13355:SF11">
    <property type="entry name" value="GLUCOSAMINE 6-PHOSPHATE N-ACETYLTRANSFERASE"/>
    <property type="match status" value="1"/>
</dbReference>
<dbReference type="Gene3D" id="3.40.630.30">
    <property type="match status" value="1"/>
</dbReference>
<dbReference type="InterPro" id="IPR000182">
    <property type="entry name" value="GNAT_dom"/>
</dbReference>
<evidence type="ECO:0000256" key="1">
    <source>
        <dbReference type="ARBA" id="ARBA00009623"/>
    </source>
</evidence>
<dbReference type="AlphaFoldDB" id="A0A3A0W5J6"/>
<dbReference type="EMBL" id="QYJN01000002">
    <property type="protein sequence ID" value="RIP35706.1"/>
    <property type="molecule type" value="Genomic_DNA"/>
</dbReference>
<dbReference type="SUPFAM" id="SSF55729">
    <property type="entry name" value="Acyl-CoA N-acyltransferases (Nat)"/>
    <property type="match status" value="1"/>
</dbReference>
<evidence type="ECO:0000259" key="3">
    <source>
        <dbReference type="PROSITE" id="PS51186"/>
    </source>
</evidence>
<dbReference type="InterPro" id="IPR016181">
    <property type="entry name" value="Acyl_CoA_acyltransferase"/>
</dbReference>
<dbReference type="GO" id="GO:0004343">
    <property type="term" value="F:glucosamine 6-phosphate N-acetyltransferase activity"/>
    <property type="evidence" value="ECO:0007669"/>
    <property type="project" value="TreeGrafter"/>
</dbReference>
<evidence type="ECO:0000256" key="2">
    <source>
        <dbReference type="ARBA" id="ARBA00029740"/>
    </source>
</evidence>
<dbReference type="PROSITE" id="PS51186">
    <property type="entry name" value="GNAT"/>
    <property type="match status" value="1"/>
</dbReference>